<dbReference type="InterPro" id="IPR005515">
    <property type="entry name" value="VOMI"/>
</dbReference>
<dbReference type="Pfam" id="PF03762">
    <property type="entry name" value="VOMI"/>
    <property type="match status" value="1"/>
</dbReference>
<gene>
    <name evidence="2" type="primary">Vmo1_1</name>
    <name evidence="2" type="ORF">CASCAS_R12321</name>
</gene>
<dbReference type="SUPFAM" id="SSF51092">
    <property type="entry name" value="Vitelline membrane outer protein-I (VMO-I)"/>
    <property type="match status" value="1"/>
</dbReference>
<sequence length="183" mass="20100">MKLLTPATIILLLSLCLQDTWARKYISVLTVPNGGHWGHWGSRQFCRYGYASGFALKVEPSQFGRDDTALNGIRLRCQDNSIIESLVGKWGTWTSFQVCPRGYLISFSLRTEKSQGGGDDTAANNIRFKCSDATVLVGDGLSWGSFGPWSNSCNICGLQTKVEPPQGLQDDTSLNNGKFFCCS</sequence>
<proteinExistence type="predicted"/>
<dbReference type="EMBL" id="VWPT01000095">
    <property type="protein sequence ID" value="NXE51507.1"/>
    <property type="molecule type" value="Genomic_DNA"/>
</dbReference>
<reference evidence="2 3" key="1">
    <citation type="submission" date="2019-09" db="EMBL/GenBank/DDBJ databases">
        <title>Bird 10,000 Genomes (B10K) Project - Family phase.</title>
        <authorList>
            <person name="Zhang G."/>
        </authorList>
    </citation>
    <scope>NUCLEOTIDE SEQUENCE [LARGE SCALE GENOMIC DNA]</scope>
    <source>
        <strain evidence="2">B10K-LSUMZ-50683</strain>
        <tissue evidence="2">Muscle</tissue>
    </source>
</reference>
<dbReference type="CDD" id="cd00220">
    <property type="entry name" value="VMO-I"/>
    <property type="match status" value="1"/>
</dbReference>
<dbReference type="Gene3D" id="2.100.10.20">
    <property type="entry name" value="Vitelline membrane outer layer protein I (VOMI)"/>
    <property type="match status" value="1"/>
</dbReference>
<comment type="caution">
    <text evidence="2">The sequence shown here is derived from an EMBL/GenBank/DDBJ whole genome shotgun (WGS) entry which is preliminary data.</text>
</comment>
<dbReference type="PANTHER" id="PTHR18841">
    <property type="entry name" value="VITELLINE MEMBRANE OUTER LAYER PROTEIN I-RELATED"/>
    <property type="match status" value="1"/>
</dbReference>
<feature type="non-terminal residue" evidence="2">
    <location>
        <position position="183"/>
    </location>
</feature>
<keyword evidence="3" id="KW-1185">Reference proteome</keyword>
<dbReference type="AlphaFoldDB" id="A0A7K8NE39"/>
<evidence type="ECO:0000256" key="1">
    <source>
        <dbReference type="SAM" id="SignalP"/>
    </source>
</evidence>
<dbReference type="Proteomes" id="UP000524187">
    <property type="component" value="Unassembled WGS sequence"/>
</dbReference>
<feature type="signal peptide" evidence="1">
    <location>
        <begin position="1"/>
        <end position="22"/>
    </location>
</feature>
<organism evidence="2 3">
    <name type="scientific">Casuarius casuarius</name>
    <name type="common">Southern cassowary</name>
    <name type="synonym">Struthio casuarius</name>
    <dbReference type="NCBI Taxonomy" id="8787"/>
    <lineage>
        <taxon>Eukaryota</taxon>
        <taxon>Metazoa</taxon>
        <taxon>Chordata</taxon>
        <taxon>Craniata</taxon>
        <taxon>Vertebrata</taxon>
        <taxon>Euteleostomi</taxon>
        <taxon>Archelosauria</taxon>
        <taxon>Archosauria</taxon>
        <taxon>Dinosauria</taxon>
        <taxon>Saurischia</taxon>
        <taxon>Theropoda</taxon>
        <taxon>Coelurosauria</taxon>
        <taxon>Aves</taxon>
        <taxon>Palaeognathae</taxon>
        <taxon>Casuariiformes</taxon>
        <taxon>Casuariidae</taxon>
        <taxon>Casuarius</taxon>
    </lineage>
</organism>
<dbReference type="GO" id="GO:0005615">
    <property type="term" value="C:extracellular space"/>
    <property type="evidence" value="ECO:0007669"/>
    <property type="project" value="TreeGrafter"/>
</dbReference>
<dbReference type="PANTHER" id="PTHR18841:SF2">
    <property type="entry name" value="VITELLINE MEMBRANE OUTER LAYER PROTEIN 1 HOMOLOG"/>
    <property type="match status" value="1"/>
</dbReference>
<evidence type="ECO:0000313" key="2">
    <source>
        <dbReference type="EMBL" id="NXE51507.1"/>
    </source>
</evidence>
<name>A0A7K8NE39_CASCA</name>
<feature type="chain" id="PRO_5029828064" evidence="1">
    <location>
        <begin position="23"/>
        <end position="183"/>
    </location>
</feature>
<keyword evidence="1" id="KW-0732">Signal</keyword>
<evidence type="ECO:0000313" key="3">
    <source>
        <dbReference type="Proteomes" id="UP000524187"/>
    </source>
</evidence>
<dbReference type="InterPro" id="IPR036706">
    <property type="entry name" value="VOMI_sf"/>
</dbReference>
<accession>A0A7K8NE39</accession>
<feature type="non-terminal residue" evidence="2">
    <location>
        <position position="1"/>
    </location>
</feature>
<protein>
    <submittedName>
        <fullName evidence="2">VMO1 protein</fullName>
    </submittedName>
</protein>